<name>A0ABS9YRU4_9MYCO</name>
<dbReference type="RefSeq" id="WP_243070452.1">
    <property type="nucleotide sequence ID" value="NZ_JAIVFL010000001.1"/>
</dbReference>
<dbReference type="Proteomes" id="UP001139068">
    <property type="component" value="Unassembled WGS sequence"/>
</dbReference>
<organism evidence="1 2">
    <name type="scientific">Candidatus Mycolicibacterium alkanivorans</name>
    <dbReference type="NCBI Taxonomy" id="2954114"/>
    <lineage>
        <taxon>Bacteria</taxon>
        <taxon>Bacillati</taxon>
        <taxon>Actinomycetota</taxon>
        <taxon>Actinomycetes</taxon>
        <taxon>Mycobacteriales</taxon>
        <taxon>Mycobacteriaceae</taxon>
        <taxon>Mycolicibacterium</taxon>
    </lineage>
</organism>
<protein>
    <submittedName>
        <fullName evidence="1">DUF4226 domain-containing protein</fullName>
    </submittedName>
</protein>
<dbReference type="EMBL" id="JAIVFL010000001">
    <property type="protein sequence ID" value="MCI4673963.1"/>
    <property type="molecule type" value="Genomic_DNA"/>
</dbReference>
<comment type="caution">
    <text evidence="1">The sequence shown here is derived from an EMBL/GenBank/DDBJ whole genome shotgun (WGS) entry which is preliminary data.</text>
</comment>
<gene>
    <name evidence="1" type="ORF">K9U37_02945</name>
</gene>
<reference evidence="1" key="1">
    <citation type="journal article" date="2022" name="ISME J.">
        <title>Identification of active gaseous-alkane degraders at natural gas seeps.</title>
        <authorList>
            <person name="Farhan Ul Haque M."/>
            <person name="Hernandez M."/>
            <person name="Crombie A.T."/>
            <person name="Murrell J.C."/>
        </authorList>
    </citation>
    <scope>NUCLEOTIDE SEQUENCE</scope>
    <source>
        <strain evidence="1">ANDR5</strain>
    </source>
</reference>
<evidence type="ECO:0000313" key="1">
    <source>
        <dbReference type="EMBL" id="MCI4673963.1"/>
    </source>
</evidence>
<proteinExistence type="predicted"/>
<sequence length="113" mass="11791">MAQHVGESGESLASARAVLAARDRDLADADAELSAVVAGAYATATGAARRLEAIQEEIEAGVAQRGTGTPAEGREFARFLLARQHELVDIVTAAKADAASKAAVLQQLMVRYQ</sequence>
<dbReference type="Pfam" id="PF10774">
    <property type="entry name" value="DUF4226"/>
    <property type="match status" value="1"/>
</dbReference>
<dbReference type="InterPro" id="IPR019710">
    <property type="entry name" value="DUF4226"/>
</dbReference>
<accession>A0ABS9YRU4</accession>
<keyword evidence="2" id="KW-1185">Reference proteome</keyword>
<evidence type="ECO:0000313" key="2">
    <source>
        <dbReference type="Proteomes" id="UP001139068"/>
    </source>
</evidence>